<dbReference type="Proteomes" id="UP001286313">
    <property type="component" value="Unassembled WGS sequence"/>
</dbReference>
<name>A0AAE1K306_PETCI</name>
<comment type="caution">
    <text evidence="1">The sequence shown here is derived from an EMBL/GenBank/DDBJ whole genome shotgun (WGS) entry which is preliminary data.</text>
</comment>
<reference evidence="1" key="1">
    <citation type="submission" date="2023-10" db="EMBL/GenBank/DDBJ databases">
        <title>Genome assemblies of two species of porcelain crab, Petrolisthes cinctipes and Petrolisthes manimaculis (Anomura: Porcellanidae).</title>
        <authorList>
            <person name="Angst P."/>
        </authorList>
    </citation>
    <scope>NUCLEOTIDE SEQUENCE</scope>
    <source>
        <strain evidence="1">PB745_01</strain>
        <tissue evidence="1">Gill</tissue>
    </source>
</reference>
<accession>A0AAE1K306</accession>
<protein>
    <submittedName>
        <fullName evidence="1">Uncharacterized protein</fullName>
    </submittedName>
</protein>
<evidence type="ECO:0000313" key="2">
    <source>
        <dbReference type="Proteomes" id="UP001286313"/>
    </source>
</evidence>
<evidence type="ECO:0000313" key="1">
    <source>
        <dbReference type="EMBL" id="KAK3861623.1"/>
    </source>
</evidence>
<gene>
    <name evidence="1" type="ORF">Pcinc_032434</name>
</gene>
<proteinExistence type="predicted"/>
<dbReference type="AlphaFoldDB" id="A0AAE1K306"/>
<sequence>MQVDGVLIKFWVEQKGAVGELDRAVWQAILLYGESEVLENLLSYRGKTEEDDPALHTPTRSLIRSSKSGNQFLVRQQLVPFKGSISQQLSLLVTPSSTPNTQPLPPSTSPIFYFHTPPLSPNQALLFTSPIPSHLIPSPHLSSPSPHHTFPTSTD</sequence>
<organism evidence="1 2">
    <name type="scientific">Petrolisthes cinctipes</name>
    <name type="common">Flat porcelain crab</name>
    <dbReference type="NCBI Taxonomy" id="88211"/>
    <lineage>
        <taxon>Eukaryota</taxon>
        <taxon>Metazoa</taxon>
        <taxon>Ecdysozoa</taxon>
        <taxon>Arthropoda</taxon>
        <taxon>Crustacea</taxon>
        <taxon>Multicrustacea</taxon>
        <taxon>Malacostraca</taxon>
        <taxon>Eumalacostraca</taxon>
        <taxon>Eucarida</taxon>
        <taxon>Decapoda</taxon>
        <taxon>Pleocyemata</taxon>
        <taxon>Anomura</taxon>
        <taxon>Galatheoidea</taxon>
        <taxon>Porcellanidae</taxon>
        <taxon>Petrolisthes</taxon>
    </lineage>
</organism>
<dbReference type="EMBL" id="JAWQEG010004454">
    <property type="protein sequence ID" value="KAK3861623.1"/>
    <property type="molecule type" value="Genomic_DNA"/>
</dbReference>
<keyword evidence="2" id="KW-1185">Reference proteome</keyword>